<name>A0ABM7LK20_9ACTN</name>
<keyword evidence="3" id="KW-1185">Reference proteome</keyword>
<evidence type="ECO:0000313" key="3">
    <source>
        <dbReference type="Proteomes" id="UP000676967"/>
    </source>
</evidence>
<reference evidence="2 3" key="1">
    <citation type="submission" date="2020-08" db="EMBL/GenBank/DDBJ databases">
        <title>Whole genome shotgun sequence of Actinoplanes ianthinogenes NBRC 13996.</title>
        <authorList>
            <person name="Komaki H."/>
            <person name="Tamura T."/>
        </authorList>
    </citation>
    <scope>NUCLEOTIDE SEQUENCE [LARGE SCALE GENOMIC DNA]</scope>
    <source>
        <strain evidence="2 3">NBRC 13996</strain>
    </source>
</reference>
<dbReference type="Proteomes" id="UP000676967">
    <property type="component" value="Chromosome"/>
</dbReference>
<proteinExistence type="predicted"/>
<dbReference type="EMBL" id="AP023356">
    <property type="protein sequence ID" value="BCJ39594.1"/>
    <property type="molecule type" value="Genomic_DNA"/>
</dbReference>
<feature type="compositionally biased region" description="Low complexity" evidence="1">
    <location>
        <begin position="11"/>
        <end position="22"/>
    </location>
</feature>
<feature type="region of interest" description="Disordered" evidence="1">
    <location>
        <begin position="1"/>
        <end position="22"/>
    </location>
</feature>
<accession>A0ABM7LK20</accession>
<sequence>MSRGTPKDRSSTTSPCRSTTSCAAAPRAVTIRIIVRSAAGAMPAEGISSQVRWARRSIVTAPPRRRLRRAVNPATRETFPVRAEKVNGYARGQIG</sequence>
<gene>
    <name evidence="2" type="ORF">Aiant_02510</name>
</gene>
<feature type="compositionally biased region" description="Basic and acidic residues" evidence="1">
    <location>
        <begin position="1"/>
        <end position="10"/>
    </location>
</feature>
<protein>
    <submittedName>
        <fullName evidence="2">Uncharacterized protein</fullName>
    </submittedName>
</protein>
<evidence type="ECO:0000313" key="2">
    <source>
        <dbReference type="EMBL" id="BCJ39594.1"/>
    </source>
</evidence>
<evidence type="ECO:0000256" key="1">
    <source>
        <dbReference type="SAM" id="MobiDB-lite"/>
    </source>
</evidence>
<organism evidence="2 3">
    <name type="scientific">Actinoplanes ianthinogenes</name>
    <dbReference type="NCBI Taxonomy" id="122358"/>
    <lineage>
        <taxon>Bacteria</taxon>
        <taxon>Bacillati</taxon>
        <taxon>Actinomycetota</taxon>
        <taxon>Actinomycetes</taxon>
        <taxon>Micromonosporales</taxon>
        <taxon>Micromonosporaceae</taxon>
        <taxon>Actinoplanes</taxon>
    </lineage>
</organism>